<dbReference type="Proteomes" id="UP001157125">
    <property type="component" value="Unassembled WGS sequence"/>
</dbReference>
<dbReference type="PANTHER" id="PTHR35795:SF1">
    <property type="entry name" value="BIS(5'-NUCLEOSYL)-TETRAPHOSPHATASE, SYMMETRICAL"/>
    <property type="match status" value="1"/>
</dbReference>
<evidence type="ECO:0000313" key="2">
    <source>
        <dbReference type="EMBL" id="GMA37122.1"/>
    </source>
</evidence>
<dbReference type="Pfam" id="PF01966">
    <property type="entry name" value="HD"/>
    <property type="match status" value="1"/>
</dbReference>
<dbReference type="SMART" id="SM00471">
    <property type="entry name" value="HDc"/>
    <property type="match status" value="1"/>
</dbReference>
<dbReference type="EMBL" id="BSUN01000001">
    <property type="protein sequence ID" value="GMA37122.1"/>
    <property type="molecule type" value="Genomic_DNA"/>
</dbReference>
<dbReference type="PROSITE" id="PS51831">
    <property type="entry name" value="HD"/>
    <property type="match status" value="1"/>
</dbReference>
<dbReference type="NCBIfam" id="TIGR00277">
    <property type="entry name" value="HDIG"/>
    <property type="match status" value="1"/>
</dbReference>
<dbReference type="InterPro" id="IPR003607">
    <property type="entry name" value="HD/PDEase_dom"/>
</dbReference>
<dbReference type="InterPro" id="IPR051094">
    <property type="entry name" value="Diverse_Catalytic_Enzymes"/>
</dbReference>
<reference evidence="3" key="1">
    <citation type="journal article" date="2019" name="Int. J. Syst. Evol. Microbiol.">
        <title>The Global Catalogue of Microorganisms (GCM) 10K type strain sequencing project: providing services to taxonomists for standard genome sequencing and annotation.</title>
        <authorList>
            <consortium name="The Broad Institute Genomics Platform"/>
            <consortium name="The Broad Institute Genome Sequencing Center for Infectious Disease"/>
            <person name="Wu L."/>
            <person name="Ma J."/>
        </authorList>
    </citation>
    <scope>NUCLEOTIDE SEQUENCE [LARGE SCALE GENOMIC DNA]</scope>
    <source>
        <strain evidence="3">NBRC 112299</strain>
    </source>
</reference>
<dbReference type="InterPro" id="IPR006674">
    <property type="entry name" value="HD_domain"/>
</dbReference>
<dbReference type="RefSeq" id="WP_284329420.1">
    <property type="nucleotide sequence ID" value="NZ_BSUN01000001.1"/>
</dbReference>
<dbReference type="SUPFAM" id="SSF109604">
    <property type="entry name" value="HD-domain/PDEase-like"/>
    <property type="match status" value="1"/>
</dbReference>
<dbReference type="CDD" id="cd00077">
    <property type="entry name" value="HDc"/>
    <property type="match status" value="1"/>
</dbReference>
<keyword evidence="3" id="KW-1185">Reference proteome</keyword>
<name>A0ABQ6IGS6_9MICO</name>
<dbReference type="PANTHER" id="PTHR35795">
    <property type="entry name" value="SLR1885 PROTEIN"/>
    <property type="match status" value="1"/>
</dbReference>
<sequence>MLRDLVEDGRIHPHRIESAYHEAVSATESRHLEAGLDAVEAAGVRGVPEEMVVTLGRLRLRTSYGQNVLAHLVEAAQIAADIARELGADVDLARRGTFLHDIGKAFTHERPGTHATLGAAYAREMGEADEVVNAIAAHHDEVAPETLEALIVQVADAISASRPGARRDDADAYIERMGNLEHLVAEHHGVSKVLAMAAGREVRVVVEPDEVDDAGVAEPGAYNCRAHQQGLRLRWRDQSDRGP</sequence>
<accession>A0ABQ6IGS6</accession>
<proteinExistence type="predicted"/>
<dbReference type="Gene3D" id="1.10.3210.10">
    <property type="entry name" value="Hypothetical protein af1432"/>
    <property type="match status" value="1"/>
</dbReference>
<gene>
    <name evidence="2" type="ORF">GCM10025876_33260</name>
</gene>
<evidence type="ECO:0000259" key="1">
    <source>
        <dbReference type="PROSITE" id="PS51831"/>
    </source>
</evidence>
<feature type="domain" description="HD" evidence="1">
    <location>
        <begin position="68"/>
        <end position="161"/>
    </location>
</feature>
<organism evidence="2 3">
    <name type="scientific">Demequina litorisediminis</name>
    <dbReference type="NCBI Taxonomy" id="1849022"/>
    <lineage>
        <taxon>Bacteria</taxon>
        <taxon>Bacillati</taxon>
        <taxon>Actinomycetota</taxon>
        <taxon>Actinomycetes</taxon>
        <taxon>Micrococcales</taxon>
        <taxon>Demequinaceae</taxon>
        <taxon>Demequina</taxon>
    </lineage>
</organism>
<dbReference type="InterPro" id="IPR006675">
    <property type="entry name" value="HDIG_dom"/>
</dbReference>
<comment type="caution">
    <text evidence="2">The sequence shown here is derived from an EMBL/GenBank/DDBJ whole genome shotgun (WGS) entry which is preliminary data.</text>
</comment>
<evidence type="ECO:0000313" key="3">
    <source>
        <dbReference type="Proteomes" id="UP001157125"/>
    </source>
</evidence>
<protein>
    <recommendedName>
        <fullName evidence="1">HD domain-containing protein</fullName>
    </recommendedName>
</protein>